<sequence length="444" mass="48618">MQLYSYICLLFGLAMFVSFVTRKLNENIQITIAITASALIGSLLILTFGSLGWFKVEQLATSIYQQLDFKSFLLNGMLGFLLFAGSLGIKLPLMKEQRREIAVYALFSTLASTFMIGGLVYGLAMLCGLEIGFVYCLLFGALISPTDPIAVLAIIKSLKAPKRLSMHVEGESLFNDGIGLVIFTTVFAVAFGGQEPTVGGITRLFLQEAVGGIVFGLITGYVAHKFISATDDGSLEILITLTIPTVGFVMANYLHVSGALTMVVAGIMIGNWTRRTGFSEQSQKYLDHFWEMIDHSLNYLLFLLIGLSTLLVDFTWIGGVLMLAAIPICLFSRYVSLWIPFQVLKRFRTYNPYTLKIMTWGGLRGGLGLAMALAVPTGAVMIPSSEGNIDVRDLILLMTYSVVTFSILVQGSTVEPMIKKSKLADPRRVAFNKLGGPDDFIPHI</sequence>
<feature type="transmembrane region" description="Helical" evidence="12">
    <location>
        <begin position="235"/>
        <end position="253"/>
    </location>
</feature>
<proteinExistence type="inferred from homology"/>
<dbReference type="RefSeq" id="WP_042802732.1">
    <property type="nucleotide sequence ID" value="NZ_AVSP01000009.1"/>
</dbReference>
<name>A0A011MII6_9PAST</name>
<protein>
    <submittedName>
        <fullName evidence="14">Sodium:proton antiporter</fullName>
    </submittedName>
</protein>
<dbReference type="AlphaFoldDB" id="A0A011MII6"/>
<dbReference type="PANTHER" id="PTHR10110:SF195">
    <property type="entry name" value="NA(+)_H(+) ANTIPORTER NHAS2"/>
    <property type="match status" value="1"/>
</dbReference>
<feature type="transmembrane region" description="Helical" evidence="12">
    <location>
        <begin position="31"/>
        <end position="52"/>
    </location>
</feature>
<feature type="domain" description="Cation/H+ exchanger transmembrane" evidence="13">
    <location>
        <begin position="57"/>
        <end position="420"/>
    </location>
</feature>
<dbReference type="OrthoDB" id="9774146at2"/>
<evidence type="ECO:0000256" key="6">
    <source>
        <dbReference type="ARBA" id="ARBA00022692"/>
    </source>
</evidence>
<keyword evidence="8" id="KW-0915">Sodium</keyword>
<evidence type="ECO:0000256" key="1">
    <source>
        <dbReference type="ARBA" id="ARBA00004651"/>
    </source>
</evidence>
<evidence type="ECO:0000256" key="9">
    <source>
        <dbReference type="ARBA" id="ARBA00023065"/>
    </source>
</evidence>
<keyword evidence="11" id="KW-0739">Sodium transport</keyword>
<dbReference type="Proteomes" id="UP000054123">
    <property type="component" value="Unassembled WGS sequence"/>
</dbReference>
<feature type="transmembrane region" description="Helical" evidence="12">
    <location>
        <begin position="132"/>
        <end position="153"/>
    </location>
</feature>
<dbReference type="GO" id="GO:0098719">
    <property type="term" value="P:sodium ion import across plasma membrane"/>
    <property type="evidence" value="ECO:0007669"/>
    <property type="project" value="TreeGrafter"/>
</dbReference>
<feature type="transmembrane region" description="Helical" evidence="12">
    <location>
        <begin position="101"/>
        <end position="126"/>
    </location>
</feature>
<evidence type="ECO:0000313" key="15">
    <source>
        <dbReference type="Proteomes" id="UP000054123"/>
    </source>
</evidence>
<feature type="transmembrane region" description="Helical" evidence="12">
    <location>
        <begin position="173"/>
        <end position="192"/>
    </location>
</feature>
<feature type="transmembrane region" description="Helical" evidence="12">
    <location>
        <begin position="297"/>
        <end position="317"/>
    </location>
</feature>
<keyword evidence="9" id="KW-0406">Ion transport</keyword>
<keyword evidence="4" id="KW-0050">Antiport</keyword>
<dbReference type="EMBL" id="JANJ01000004">
    <property type="protein sequence ID" value="EXI62296.1"/>
    <property type="molecule type" value="Genomic_DNA"/>
</dbReference>
<dbReference type="STRING" id="1122190.GCA_000621105_01704"/>
<comment type="similarity">
    <text evidence="2">Belongs to the monovalent cation:proton antiporter 1 (CPA1) transporter (TC 2.A.36) family.</text>
</comment>
<dbReference type="InterPro" id="IPR006153">
    <property type="entry name" value="Cation/H_exchanger_TM"/>
</dbReference>
<evidence type="ECO:0000256" key="2">
    <source>
        <dbReference type="ARBA" id="ARBA00007367"/>
    </source>
</evidence>
<feature type="transmembrane region" description="Helical" evidence="12">
    <location>
        <begin position="323"/>
        <end position="341"/>
    </location>
</feature>
<evidence type="ECO:0000256" key="7">
    <source>
        <dbReference type="ARBA" id="ARBA00022989"/>
    </source>
</evidence>
<evidence type="ECO:0000256" key="4">
    <source>
        <dbReference type="ARBA" id="ARBA00022449"/>
    </source>
</evidence>
<accession>A0A011MII6</accession>
<comment type="caution">
    <text evidence="14">The sequence shown here is derived from an EMBL/GenBank/DDBJ whole genome shotgun (WGS) entry which is preliminary data.</text>
</comment>
<dbReference type="GO" id="GO:0051453">
    <property type="term" value="P:regulation of intracellular pH"/>
    <property type="evidence" value="ECO:0007669"/>
    <property type="project" value="TreeGrafter"/>
</dbReference>
<dbReference type="PANTHER" id="PTHR10110">
    <property type="entry name" value="SODIUM/HYDROGEN EXCHANGER"/>
    <property type="match status" value="1"/>
</dbReference>
<feature type="transmembrane region" description="Helical" evidence="12">
    <location>
        <begin position="394"/>
        <end position="414"/>
    </location>
</feature>
<keyword evidence="5" id="KW-1003">Cell membrane</keyword>
<evidence type="ECO:0000256" key="5">
    <source>
        <dbReference type="ARBA" id="ARBA00022475"/>
    </source>
</evidence>
<evidence type="ECO:0000256" key="10">
    <source>
        <dbReference type="ARBA" id="ARBA00023136"/>
    </source>
</evidence>
<feature type="transmembrane region" description="Helical" evidence="12">
    <location>
        <begin position="72"/>
        <end position="89"/>
    </location>
</feature>
<evidence type="ECO:0000256" key="11">
    <source>
        <dbReference type="ARBA" id="ARBA00023201"/>
    </source>
</evidence>
<keyword evidence="3" id="KW-0813">Transport</keyword>
<dbReference type="InterPro" id="IPR018422">
    <property type="entry name" value="Cation/H_exchanger_CPA1"/>
</dbReference>
<keyword evidence="15" id="KW-1185">Reference proteome</keyword>
<dbReference type="GO" id="GO:0005886">
    <property type="term" value="C:plasma membrane"/>
    <property type="evidence" value="ECO:0007669"/>
    <property type="project" value="UniProtKB-SubCell"/>
</dbReference>
<keyword evidence="10 12" id="KW-0472">Membrane</keyword>
<dbReference type="GO" id="GO:0015385">
    <property type="term" value="F:sodium:proton antiporter activity"/>
    <property type="evidence" value="ECO:0007669"/>
    <property type="project" value="InterPro"/>
</dbReference>
<evidence type="ECO:0000256" key="12">
    <source>
        <dbReference type="SAM" id="Phobius"/>
    </source>
</evidence>
<dbReference type="Pfam" id="PF00999">
    <property type="entry name" value="Na_H_Exchanger"/>
    <property type="match status" value="1"/>
</dbReference>
<comment type="subcellular location">
    <subcellularLocation>
        <location evidence="1">Cell membrane</location>
        <topology evidence="1">Multi-pass membrane protein</topology>
    </subcellularLocation>
</comment>
<evidence type="ECO:0000256" key="3">
    <source>
        <dbReference type="ARBA" id="ARBA00022448"/>
    </source>
</evidence>
<keyword evidence="7 12" id="KW-1133">Transmembrane helix</keyword>
<feature type="transmembrane region" description="Helical" evidence="12">
    <location>
        <begin position="204"/>
        <end position="223"/>
    </location>
</feature>
<organism evidence="14 15">
    <name type="scientific">Mannheimia granulomatis</name>
    <dbReference type="NCBI Taxonomy" id="85402"/>
    <lineage>
        <taxon>Bacteria</taxon>
        <taxon>Pseudomonadati</taxon>
        <taxon>Pseudomonadota</taxon>
        <taxon>Gammaproteobacteria</taxon>
        <taxon>Pasteurellales</taxon>
        <taxon>Pasteurellaceae</taxon>
        <taxon>Mannheimia</taxon>
    </lineage>
</organism>
<dbReference type="GO" id="GO:0015386">
    <property type="term" value="F:potassium:proton antiporter activity"/>
    <property type="evidence" value="ECO:0007669"/>
    <property type="project" value="TreeGrafter"/>
</dbReference>
<keyword evidence="6 12" id="KW-0812">Transmembrane</keyword>
<gene>
    <name evidence="14" type="ORF">AK33_06165</name>
</gene>
<evidence type="ECO:0000259" key="13">
    <source>
        <dbReference type="Pfam" id="PF00999"/>
    </source>
</evidence>
<evidence type="ECO:0000313" key="14">
    <source>
        <dbReference type="EMBL" id="EXI62296.1"/>
    </source>
</evidence>
<feature type="transmembrane region" description="Helical" evidence="12">
    <location>
        <begin position="362"/>
        <end position="382"/>
    </location>
</feature>
<dbReference type="Gene3D" id="6.10.140.1330">
    <property type="match status" value="1"/>
</dbReference>
<evidence type="ECO:0000256" key="8">
    <source>
        <dbReference type="ARBA" id="ARBA00023053"/>
    </source>
</evidence>
<reference evidence="14 15" key="1">
    <citation type="journal article" date="2014" name="Genome Announc.">
        <title>Genome Sequence of a Presumptive Mannheimia haemolytica Strain with an A1/A6-Cross-Reactive Serotype from a White-Tailed Deer (Odocoileus virginianus).</title>
        <authorList>
            <person name="Lawrence P.K."/>
            <person name="Bey R.F."/>
            <person name="Wiener B."/>
            <person name="Kittichotirat W."/>
            <person name="Bumgarner R.E."/>
        </authorList>
    </citation>
    <scope>NUCLEOTIDE SEQUENCE [LARGE SCALE GENOMIC DNA]</scope>
    <source>
        <strain evidence="14 15">PKL10</strain>
    </source>
</reference>
<dbReference type="PATRIC" id="fig|1450449.3.peg.1203"/>
<feature type="transmembrane region" description="Helical" evidence="12">
    <location>
        <begin position="6"/>
        <end position="24"/>
    </location>
</feature>